<keyword evidence="2" id="KW-1185">Reference proteome</keyword>
<gene>
    <name evidence="1" type="ORF">BHQ18_21995</name>
</gene>
<dbReference type="EMBL" id="MIHA01000019">
    <property type="protein sequence ID" value="ODQ87738.1"/>
    <property type="molecule type" value="Genomic_DNA"/>
</dbReference>
<dbReference type="RefSeq" id="WP_069415777.1">
    <property type="nucleotide sequence ID" value="NZ_JACKUL010000009.1"/>
</dbReference>
<sequence>MTRPVKPAKKPSAPGRRELILRLLRDSPRPRSIAEIAEEMDVHPNTVRFHLDGLVRAERVEQLISESTGPGRPPVLFRASHRMDPAGPTNYRLIAKILADHFVTTAGKPSEAAAELGRSWAPSLVEHRHGRAPTRSESLAALVELLDKLGFEPEPLPDRRVTQIRLRHCPFHELVEDHGTVMCALHLGLMQGALTGMRGPVTVDRLDPLVKPDLCVARVASASAPSEP</sequence>
<organism evidence="1 2">
    <name type="scientific">Mycolicibacterium flavescens</name>
    <name type="common">Mycobacterium flavescens</name>
    <dbReference type="NCBI Taxonomy" id="1776"/>
    <lineage>
        <taxon>Bacteria</taxon>
        <taxon>Bacillati</taxon>
        <taxon>Actinomycetota</taxon>
        <taxon>Actinomycetes</taxon>
        <taxon>Mycobacteriales</taxon>
        <taxon>Mycobacteriaceae</taxon>
        <taxon>Mycolicibacterium</taxon>
    </lineage>
</organism>
<dbReference type="AlphaFoldDB" id="A0A1E3RCY1"/>
<dbReference type="STRING" id="1776.BHQ18_21995"/>
<evidence type="ECO:0000313" key="2">
    <source>
        <dbReference type="Proteomes" id="UP000094053"/>
    </source>
</evidence>
<protein>
    <submittedName>
        <fullName evidence="1">Transcriptional regulator</fullName>
    </submittedName>
</protein>
<dbReference type="Pfam" id="PF12840">
    <property type="entry name" value="HTH_20"/>
    <property type="match status" value="1"/>
</dbReference>
<dbReference type="InterPro" id="IPR036388">
    <property type="entry name" value="WH-like_DNA-bd_sf"/>
</dbReference>
<reference evidence="2" key="1">
    <citation type="submission" date="2016-09" db="EMBL/GenBank/DDBJ databases">
        <authorList>
            <person name="Greninger A.L."/>
            <person name="Jerome K.R."/>
            <person name="Mcnair B."/>
            <person name="Wallis C."/>
            <person name="Fang F."/>
        </authorList>
    </citation>
    <scope>NUCLEOTIDE SEQUENCE [LARGE SCALE GENOMIC DNA]</scope>
    <source>
        <strain evidence="2">M6</strain>
    </source>
</reference>
<name>A0A1E3RCY1_MYCFV</name>
<dbReference type="Proteomes" id="UP000094053">
    <property type="component" value="Unassembled WGS sequence"/>
</dbReference>
<evidence type="ECO:0000313" key="1">
    <source>
        <dbReference type="EMBL" id="ODQ87738.1"/>
    </source>
</evidence>
<proteinExistence type="predicted"/>
<dbReference type="InterPro" id="IPR036390">
    <property type="entry name" value="WH_DNA-bd_sf"/>
</dbReference>
<dbReference type="Gene3D" id="1.10.10.10">
    <property type="entry name" value="Winged helix-like DNA-binding domain superfamily/Winged helix DNA-binding domain"/>
    <property type="match status" value="1"/>
</dbReference>
<comment type="caution">
    <text evidence="1">The sequence shown here is derived from an EMBL/GenBank/DDBJ whole genome shotgun (WGS) entry which is preliminary data.</text>
</comment>
<dbReference type="SUPFAM" id="SSF46785">
    <property type="entry name" value="Winged helix' DNA-binding domain"/>
    <property type="match status" value="1"/>
</dbReference>
<accession>A0A1E3RCY1</accession>